<dbReference type="SUPFAM" id="SSF63737">
    <property type="entry name" value="Leukotriene A4 hydrolase N-terminal domain"/>
    <property type="match status" value="1"/>
</dbReference>
<feature type="signal peptide" evidence="14">
    <location>
        <begin position="1"/>
        <end position="23"/>
    </location>
</feature>
<evidence type="ECO:0000256" key="3">
    <source>
        <dbReference type="ARBA" id="ARBA00010136"/>
    </source>
</evidence>
<feature type="binding site" evidence="13">
    <location>
        <position position="329"/>
    </location>
    <ligand>
        <name>Zn(2+)</name>
        <dbReference type="ChEBI" id="CHEBI:29105"/>
        <note>catalytic</note>
    </ligand>
</feature>
<dbReference type="GO" id="GO:0008237">
    <property type="term" value="F:metallopeptidase activity"/>
    <property type="evidence" value="ECO:0007669"/>
    <property type="project" value="UniProtKB-KW"/>
</dbReference>
<dbReference type="AlphaFoldDB" id="A0A3S3V8P8"/>
<keyword evidence="14" id="KW-0732">Signal</keyword>
<accession>A0A3S3V8P8</accession>
<feature type="binding site" evidence="13">
    <location>
        <position position="352"/>
    </location>
    <ligand>
        <name>Zn(2+)</name>
        <dbReference type="ChEBI" id="CHEBI:29105"/>
        <note>catalytic</note>
    </ligand>
</feature>
<dbReference type="PANTHER" id="PTHR45726:SF3">
    <property type="entry name" value="LEUKOTRIENE A-4 HYDROLASE"/>
    <property type="match status" value="1"/>
</dbReference>
<dbReference type="GO" id="GO:0016285">
    <property type="term" value="F:alanyl aminopeptidase activity"/>
    <property type="evidence" value="ECO:0007669"/>
    <property type="project" value="UniProtKB-EC"/>
</dbReference>
<dbReference type="InterPro" id="IPR001930">
    <property type="entry name" value="Peptidase_M1"/>
</dbReference>
<dbReference type="InterPro" id="IPR042097">
    <property type="entry name" value="Aminopeptidase_N-like_N_sf"/>
</dbReference>
<dbReference type="GO" id="GO:0008270">
    <property type="term" value="F:zinc ion binding"/>
    <property type="evidence" value="ECO:0007669"/>
    <property type="project" value="InterPro"/>
</dbReference>
<evidence type="ECO:0000256" key="6">
    <source>
        <dbReference type="ARBA" id="ARBA00022490"/>
    </source>
</evidence>
<keyword evidence="18" id="KW-1185">Reference proteome</keyword>
<keyword evidence="7" id="KW-0645">Protease</keyword>
<sequence length="544" mass="62145">MYMKTSRPFLLLFVLLVSTGTFAQNRDISYMSAGGKLRPLQAIMDIRHYTLALNVDIPKKSIDGYAEINLLLSKTTDTLLFDLVHLLRVSKIMVDKKDAGFQQKGDSIFIISNKGYKEGKHTIRINYGGEPPVAVRPPWKGGFTWTTDKAGNPWVVINCQLEGAKVYFPCKDHPSDEPNEGVDLFVTIPKGLSVAGPGLLQGVENGANNRATWHWKTNYTISNYCVVFNIAKYKVYSRPYTTVGGHTVPIQFYVLEEDTAHAEHVLDIRARDTRILEKYFGEYAWFKEKIGIAEVPNPGMEHQTMVTYGDKFRYDKYPGGLDYSANLFHEFGHEWWANKVTNKDWAHMWIQEGINTYAEALFFKETLGEAAYDSVIISQRAGIRNQQPVVKAEEMGMAEVYNGDIYNKGSFFMHTLRHVLGDSVFFPALKKFVTDVKYPYNQFFVTQDVQDFFNKESGCDLSPLFNFYLRTTNTMDFELKRTRPEIYILSIKNSPMDLPLDILTDQGIIHTIISANKSTPFKIVSKTQPVVDPKGWYFKKVIMQ</sequence>
<protein>
    <recommendedName>
        <fullName evidence="5">Aminopeptidase N</fullName>
        <ecNumber evidence="4">3.4.11.2</ecNumber>
    </recommendedName>
</protein>
<gene>
    <name evidence="17" type="ORF">EPL05_21050</name>
</gene>
<organism evidence="17 18">
    <name type="scientific">Mucilaginibacter gilvus</name>
    <dbReference type="NCBI Taxonomy" id="2305909"/>
    <lineage>
        <taxon>Bacteria</taxon>
        <taxon>Pseudomonadati</taxon>
        <taxon>Bacteroidota</taxon>
        <taxon>Sphingobacteriia</taxon>
        <taxon>Sphingobacteriales</taxon>
        <taxon>Sphingobacteriaceae</taxon>
        <taxon>Mucilaginibacter</taxon>
    </lineage>
</organism>
<feature type="active site" description="Proton donor" evidence="12">
    <location>
        <position position="406"/>
    </location>
</feature>
<comment type="caution">
    <text evidence="17">The sequence shown here is derived from an EMBL/GenBank/DDBJ whole genome shotgun (WGS) entry which is preliminary data.</text>
</comment>
<evidence type="ECO:0000256" key="5">
    <source>
        <dbReference type="ARBA" id="ARBA00015611"/>
    </source>
</evidence>
<dbReference type="SUPFAM" id="SSF55486">
    <property type="entry name" value="Metalloproteases ('zincins'), catalytic domain"/>
    <property type="match status" value="1"/>
</dbReference>
<evidence type="ECO:0000256" key="14">
    <source>
        <dbReference type="SAM" id="SignalP"/>
    </source>
</evidence>
<dbReference type="Gene3D" id="1.10.390.10">
    <property type="entry name" value="Neutral Protease Domain 2"/>
    <property type="match status" value="1"/>
</dbReference>
<dbReference type="PANTHER" id="PTHR45726">
    <property type="entry name" value="LEUKOTRIENE A-4 HYDROLASE"/>
    <property type="match status" value="1"/>
</dbReference>
<comment type="subcellular location">
    <subcellularLocation>
        <location evidence="2">Cytoplasm</location>
    </subcellularLocation>
</comment>
<keyword evidence="6" id="KW-0963">Cytoplasm</keyword>
<feature type="active site" description="Proton acceptor" evidence="12">
    <location>
        <position position="330"/>
    </location>
</feature>
<dbReference type="PRINTS" id="PR00756">
    <property type="entry name" value="ALADIPTASE"/>
</dbReference>
<dbReference type="GO" id="GO:0005737">
    <property type="term" value="C:cytoplasm"/>
    <property type="evidence" value="ECO:0007669"/>
    <property type="project" value="UniProtKB-SubCell"/>
</dbReference>
<dbReference type="GO" id="GO:0006508">
    <property type="term" value="P:proteolysis"/>
    <property type="evidence" value="ECO:0007669"/>
    <property type="project" value="UniProtKB-KW"/>
</dbReference>
<keyword evidence="9" id="KW-0378">Hydrolase</keyword>
<evidence type="ECO:0000259" key="15">
    <source>
        <dbReference type="Pfam" id="PF01433"/>
    </source>
</evidence>
<evidence type="ECO:0000256" key="8">
    <source>
        <dbReference type="ARBA" id="ARBA00022723"/>
    </source>
</evidence>
<proteinExistence type="inferred from homology"/>
<feature type="domain" description="Aminopeptidase N-like N-terminal" evidence="16">
    <location>
        <begin position="48"/>
        <end position="224"/>
    </location>
</feature>
<dbReference type="InterPro" id="IPR027268">
    <property type="entry name" value="Peptidase_M4/M1_CTD_sf"/>
</dbReference>
<comment type="similarity">
    <text evidence="3">Belongs to the peptidase M1 family.</text>
</comment>
<evidence type="ECO:0000256" key="9">
    <source>
        <dbReference type="ARBA" id="ARBA00022801"/>
    </source>
</evidence>
<evidence type="ECO:0000313" key="18">
    <source>
        <dbReference type="Proteomes" id="UP000286701"/>
    </source>
</evidence>
<comment type="catalytic activity">
    <reaction evidence="1">
        <text>Release of an N-terminal amino acid, Xaa-|-Yaa- from a peptide, amide or arylamide. Xaa is preferably Ala, but may be most amino acids including Pro (slow action). When a terminal hydrophobic residue is followed by a prolyl residue, the two may be released as an intact Xaa-Pro dipeptide.</text>
        <dbReference type="EC" id="3.4.11.2"/>
    </reaction>
</comment>
<dbReference type="Gene3D" id="2.60.40.1730">
    <property type="entry name" value="tricorn interacting facor f3 domain"/>
    <property type="match status" value="1"/>
</dbReference>
<evidence type="ECO:0000256" key="12">
    <source>
        <dbReference type="PIRSR" id="PIRSR634015-1"/>
    </source>
</evidence>
<dbReference type="Proteomes" id="UP000286701">
    <property type="component" value="Unassembled WGS sequence"/>
</dbReference>
<keyword evidence="8 13" id="KW-0479">Metal-binding</keyword>
<feature type="binding site" evidence="13">
    <location>
        <position position="333"/>
    </location>
    <ligand>
        <name>Zn(2+)</name>
        <dbReference type="ChEBI" id="CHEBI:29105"/>
        <note>catalytic</note>
    </ligand>
</feature>
<evidence type="ECO:0000256" key="1">
    <source>
        <dbReference type="ARBA" id="ARBA00000098"/>
    </source>
</evidence>
<dbReference type="CDD" id="cd09603">
    <property type="entry name" value="M1_APN_like"/>
    <property type="match status" value="1"/>
</dbReference>
<evidence type="ECO:0000256" key="10">
    <source>
        <dbReference type="ARBA" id="ARBA00022833"/>
    </source>
</evidence>
<dbReference type="OrthoDB" id="100605at2"/>
<dbReference type="Pfam" id="PF17900">
    <property type="entry name" value="Peptidase_M1_N"/>
    <property type="match status" value="1"/>
</dbReference>
<evidence type="ECO:0000256" key="4">
    <source>
        <dbReference type="ARBA" id="ARBA00012564"/>
    </source>
</evidence>
<name>A0A3S3V8P8_9SPHI</name>
<dbReference type="EC" id="3.4.11.2" evidence="4"/>
<evidence type="ECO:0000256" key="2">
    <source>
        <dbReference type="ARBA" id="ARBA00004496"/>
    </source>
</evidence>
<evidence type="ECO:0000256" key="11">
    <source>
        <dbReference type="ARBA" id="ARBA00023049"/>
    </source>
</evidence>
<evidence type="ECO:0000313" key="17">
    <source>
        <dbReference type="EMBL" id="RWY48071.1"/>
    </source>
</evidence>
<dbReference type="Pfam" id="PF01433">
    <property type="entry name" value="Peptidase_M1"/>
    <property type="match status" value="1"/>
</dbReference>
<dbReference type="InterPro" id="IPR045357">
    <property type="entry name" value="Aminopeptidase_N-like_N"/>
</dbReference>
<evidence type="ECO:0000259" key="16">
    <source>
        <dbReference type="Pfam" id="PF17900"/>
    </source>
</evidence>
<evidence type="ECO:0000256" key="7">
    <source>
        <dbReference type="ARBA" id="ARBA00022670"/>
    </source>
</evidence>
<evidence type="ECO:0000256" key="13">
    <source>
        <dbReference type="PIRSR" id="PIRSR634015-3"/>
    </source>
</evidence>
<dbReference type="InterPro" id="IPR014782">
    <property type="entry name" value="Peptidase_M1_dom"/>
</dbReference>
<feature type="chain" id="PRO_5018662744" description="Aminopeptidase N" evidence="14">
    <location>
        <begin position="24"/>
        <end position="544"/>
    </location>
</feature>
<keyword evidence="11" id="KW-0482">Metalloprotease</keyword>
<comment type="cofactor">
    <cofactor evidence="13">
        <name>Zn(2+)</name>
        <dbReference type="ChEBI" id="CHEBI:29105"/>
    </cofactor>
    <text evidence="13">Binds 1 zinc ion per subunit.</text>
</comment>
<keyword evidence="10 13" id="KW-0862">Zinc</keyword>
<dbReference type="EMBL" id="SBIW01000012">
    <property type="protein sequence ID" value="RWY48071.1"/>
    <property type="molecule type" value="Genomic_DNA"/>
</dbReference>
<feature type="domain" description="Peptidase M1 membrane alanine aminopeptidase" evidence="15">
    <location>
        <begin position="276"/>
        <end position="466"/>
    </location>
</feature>
<dbReference type="InterPro" id="IPR034015">
    <property type="entry name" value="M1_LTA4H"/>
</dbReference>
<reference evidence="17 18" key="1">
    <citation type="submission" date="2019-01" db="EMBL/GenBank/DDBJ databases">
        <title>Mucilaginibacter antarcticum sp. nov., isolated from antarctic soil.</title>
        <authorList>
            <person name="Yan Y.-Q."/>
            <person name="Du Z.-J."/>
        </authorList>
    </citation>
    <scope>NUCLEOTIDE SEQUENCE [LARGE SCALE GENOMIC DNA]</scope>
    <source>
        <strain evidence="17 18">F01003</strain>
    </source>
</reference>